<name>M8CVG6_AEGTA</name>
<accession>M8CVG6</accession>
<sequence length="65" mass="7378">MAWIRGYRAPALRRRGSAAMVVGEHGVEERKEYWVVVSREEVVVMAMDASPVGRCCFRCLGKHAR</sequence>
<reference evidence="1" key="1">
    <citation type="submission" date="2015-06" db="UniProtKB">
        <authorList>
            <consortium name="EnsemblPlants"/>
        </authorList>
    </citation>
    <scope>IDENTIFICATION</scope>
</reference>
<dbReference type="EnsemblPlants" id="EMT31647">
    <property type="protein sequence ID" value="EMT31647"/>
    <property type="gene ID" value="F775_44000"/>
</dbReference>
<protein>
    <submittedName>
        <fullName evidence="1">Uncharacterized protein</fullName>
    </submittedName>
</protein>
<proteinExistence type="predicted"/>
<organism evidence="1">
    <name type="scientific">Aegilops tauschii</name>
    <name type="common">Tausch's goatgrass</name>
    <name type="synonym">Aegilops squarrosa</name>
    <dbReference type="NCBI Taxonomy" id="37682"/>
    <lineage>
        <taxon>Eukaryota</taxon>
        <taxon>Viridiplantae</taxon>
        <taxon>Streptophyta</taxon>
        <taxon>Embryophyta</taxon>
        <taxon>Tracheophyta</taxon>
        <taxon>Spermatophyta</taxon>
        <taxon>Magnoliopsida</taxon>
        <taxon>Liliopsida</taxon>
        <taxon>Poales</taxon>
        <taxon>Poaceae</taxon>
        <taxon>BOP clade</taxon>
        <taxon>Pooideae</taxon>
        <taxon>Triticodae</taxon>
        <taxon>Triticeae</taxon>
        <taxon>Triticinae</taxon>
        <taxon>Aegilops</taxon>
    </lineage>
</organism>
<dbReference type="AlphaFoldDB" id="M8CVG6"/>
<evidence type="ECO:0000313" key="1">
    <source>
        <dbReference type="EnsemblPlants" id="EMT31647"/>
    </source>
</evidence>